<reference evidence="2" key="2">
    <citation type="journal article" date="2015" name="Data Brief">
        <title>Shoot transcriptome of the giant reed, Arundo donax.</title>
        <authorList>
            <person name="Barrero R.A."/>
            <person name="Guerrero F.D."/>
            <person name="Moolhuijzen P."/>
            <person name="Goolsby J.A."/>
            <person name="Tidwell J."/>
            <person name="Bellgard S.E."/>
            <person name="Bellgard M.I."/>
        </authorList>
    </citation>
    <scope>NUCLEOTIDE SEQUENCE</scope>
    <source>
        <tissue evidence="2">Shoot tissue taken approximately 20 cm above the soil surface</tissue>
    </source>
</reference>
<evidence type="ECO:0000313" key="2">
    <source>
        <dbReference type="EMBL" id="JAD45555.1"/>
    </source>
</evidence>
<dbReference type="EMBL" id="GBRH01252340">
    <property type="protein sequence ID" value="JAD45555.1"/>
    <property type="molecule type" value="Transcribed_RNA"/>
</dbReference>
<accession>A0A0A9A979</accession>
<sequence>MIKHDAIVPTCLCLVLGLLAYILLSGLVSFFSNCIRKCS</sequence>
<reference evidence="2" key="1">
    <citation type="submission" date="2014-09" db="EMBL/GenBank/DDBJ databases">
        <authorList>
            <person name="Magalhaes I.L.F."/>
            <person name="Oliveira U."/>
            <person name="Santos F.R."/>
            <person name="Vidigal T.H.D.A."/>
            <person name="Brescovit A.D."/>
            <person name="Santos A.J."/>
        </authorList>
    </citation>
    <scope>NUCLEOTIDE SEQUENCE</scope>
    <source>
        <tissue evidence="2">Shoot tissue taken approximately 20 cm above the soil surface</tissue>
    </source>
</reference>
<evidence type="ECO:0000256" key="1">
    <source>
        <dbReference type="SAM" id="Phobius"/>
    </source>
</evidence>
<keyword evidence="1" id="KW-0812">Transmembrane</keyword>
<dbReference type="AlphaFoldDB" id="A0A0A9A979"/>
<name>A0A0A9A979_ARUDO</name>
<protein>
    <submittedName>
        <fullName evidence="2">Uncharacterized protein</fullName>
    </submittedName>
</protein>
<proteinExistence type="predicted"/>
<organism evidence="2">
    <name type="scientific">Arundo donax</name>
    <name type="common">Giant reed</name>
    <name type="synonym">Donax arundinaceus</name>
    <dbReference type="NCBI Taxonomy" id="35708"/>
    <lineage>
        <taxon>Eukaryota</taxon>
        <taxon>Viridiplantae</taxon>
        <taxon>Streptophyta</taxon>
        <taxon>Embryophyta</taxon>
        <taxon>Tracheophyta</taxon>
        <taxon>Spermatophyta</taxon>
        <taxon>Magnoliopsida</taxon>
        <taxon>Liliopsida</taxon>
        <taxon>Poales</taxon>
        <taxon>Poaceae</taxon>
        <taxon>PACMAD clade</taxon>
        <taxon>Arundinoideae</taxon>
        <taxon>Arundineae</taxon>
        <taxon>Arundo</taxon>
    </lineage>
</organism>
<keyword evidence="1" id="KW-0472">Membrane</keyword>
<keyword evidence="1" id="KW-1133">Transmembrane helix</keyword>
<feature type="transmembrane region" description="Helical" evidence="1">
    <location>
        <begin position="6"/>
        <end position="31"/>
    </location>
</feature>